<evidence type="ECO:0000313" key="8">
    <source>
        <dbReference type="EMBL" id="AIE84292.1"/>
    </source>
</evidence>
<proteinExistence type="inferred from homology"/>
<keyword evidence="3 5" id="KW-0697">Rotamase</keyword>
<comment type="catalytic activity">
    <reaction evidence="5">
        <text>[protein]-peptidylproline (omega=180) = [protein]-peptidylproline (omega=0)</text>
        <dbReference type="Rhea" id="RHEA:16237"/>
        <dbReference type="Rhea" id="RHEA-COMP:10747"/>
        <dbReference type="Rhea" id="RHEA-COMP:10748"/>
        <dbReference type="ChEBI" id="CHEBI:83833"/>
        <dbReference type="ChEBI" id="CHEBI:83834"/>
        <dbReference type="EC" id="5.2.1.8"/>
    </reaction>
</comment>
<dbReference type="EC" id="5.2.1.8" evidence="5"/>
<evidence type="ECO:0000256" key="4">
    <source>
        <dbReference type="ARBA" id="ARBA00023235"/>
    </source>
</evidence>
<gene>
    <name evidence="8" type="ORF">OP10G_0924</name>
</gene>
<dbReference type="PANTHER" id="PTHR45625">
    <property type="entry name" value="PEPTIDYL-PROLYL CIS-TRANS ISOMERASE-RELATED"/>
    <property type="match status" value="1"/>
</dbReference>
<keyword evidence="4 5" id="KW-0413">Isomerase</keyword>
<dbReference type="eggNOG" id="COG0652">
    <property type="taxonomic scope" value="Bacteria"/>
</dbReference>
<dbReference type="Proteomes" id="UP000027982">
    <property type="component" value="Chromosome"/>
</dbReference>
<dbReference type="GO" id="GO:0003755">
    <property type="term" value="F:peptidyl-prolyl cis-trans isomerase activity"/>
    <property type="evidence" value="ECO:0007669"/>
    <property type="project" value="UniProtKB-UniRule"/>
</dbReference>
<accession>A0A068NLJ5</accession>
<evidence type="ECO:0000256" key="5">
    <source>
        <dbReference type="RuleBase" id="RU363019"/>
    </source>
</evidence>
<reference evidence="8 9" key="1">
    <citation type="journal article" date="2014" name="PLoS ONE">
        <title>The first complete genome sequence of the class fimbriimonadia in the phylum armatimonadetes.</title>
        <authorList>
            <person name="Hu Z.Y."/>
            <person name="Wang Y.Z."/>
            <person name="Im W.T."/>
            <person name="Wang S.Y."/>
            <person name="Zhao G.P."/>
            <person name="Zheng H.J."/>
            <person name="Quan Z.X."/>
        </authorList>
    </citation>
    <scope>NUCLEOTIDE SEQUENCE [LARGE SCALE GENOMIC DNA]</scope>
    <source>
        <strain evidence="8">Gsoil 348</strain>
    </source>
</reference>
<evidence type="ECO:0000313" key="9">
    <source>
        <dbReference type="Proteomes" id="UP000027982"/>
    </source>
</evidence>
<sequence length="165" mass="17814">MQTNFGRIVIRFLDDKAPNHVANFKKLAREGFYDGTKFHRVIPGFMVQGGDPNSRSADRSTHGTGGPAQRVNAEFNDTPHVRGILSAARSSDPNSAGSQFFLMVANAPHLNGQYSAYGEIVEGMDVVDKIVQLPRDSRDNPLPANPAILESVTIEPYAGESSTGA</sequence>
<dbReference type="InterPro" id="IPR029000">
    <property type="entry name" value="Cyclophilin-like_dom_sf"/>
</dbReference>
<dbReference type="InterPro" id="IPR020892">
    <property type="entry name" value="Cyclophilin-type_PPIase_CS"/>
</dbReference>
<dbReference type="PROSITE" id="PS00170">
    <property type="entry name" value="CSA_PPIASE_1"/>
    <property type="match status" value="1"/>
</dbReference>
<dbReference type="SUPFAM" id="SSF50891">
    <property type="entry name" value="Cyclophilin-like"/>
    <property type="match status" value="1"/>
</dbReference>
<evidence type="ECO:0000256" key="1">
    <source>
        <dbReference type="ARBA" id="ARBA00002388"/>
    </source>
</evidence>
<dbReference type="Pfam" id="PF00160">
    <property type="entry name" value="Pro_isomerase"/>
    <property type="match status" value="1"/>
</dbReference>
<comment type="similarity">
    <text evidence="2 5">Belongs to the cyclophilin-type PPIase family.</text>
</comment>
<dbReference type="AlphaFoldDB" id="A0A068NLJ5"/>
<name>A0A068NLJ5_FIMGI</name>
<evidence type="ECO:0000256" key="6">
    <source>
        <dbReference type="SAM" id="MobiDB-lite"/>
    </source>
</evidence>
<keyword evidence="9" id="KW-1185">Reference proteome</keyword>
<dbReference type="EMBL" id="CP007139">
    <property type="protein sequence ID" value="AIE84292.1"/>
    <property type="molecule type" value="Genomic_DNA"/>
</dbReference>
<dbReference type="InterPro" id="IPR002130">
    <property type="entry name" value="Cyclophilin-type_PPIase_dom"/>
</dbReference>
<dbReference type="PIRSF" id="PIRSF001467">
    <property type="entry name" value="Peptidylpro_ismrse"/>
    <property type="match status" value="1"/>
</dbReference>
<dbReference type="PANTHER" id="PTHR45625:SF4">
    <property type="entry name" value="PEPTIDYLPROLYL ISOMERASE DOMAIN AND WD REPEAT-CONTAINING PROTEIN 1"/>
    <property type="match status" value="1"/>
</dbReference>
<dbReference type="KEGG" id="fgi:OP10G_0924"/>
<comment type="function">
    <text evidence="1 5">PPIases accelerate the folding of proteins. It catalyzes the cis-trans isomerization of proline imidic peptide bonds in oligopeptides.</text>
</comment>
<dbReference type="HOGENOM" id="CLU_012062_16_0_0"/>
<organism evidence="8 9">
    <name type="scientific">Fimbriimonas ginsengisoli Gsoil 348</name>
    <dbReference type="NCBI Taxonomy" id="661478"/>
    <lineage>
        <taxon>Bacteria</taxon>
        <taxon>Bacillati</taxon>
        <taxon>Armatimonadota</taxon>
        <taxon>Fimbriimonadia</taxon>
        <taxon>Fimbriimonadales</taxon>
        <taxon>Fimbriimonadaceae</taxon>
        <taxon>Fimbriimonas</taxon>
    </lineage>
</organism>
<feature type="domain" description="PPIase cyclophilin-type" evidence="7">
    <location>
        <begin position="1"/>
        <end position="154"/>
    </location>
</feature>
<dbReference type="Gene3D" id="2.40.100.10">
    <property type="entry name" value="Cyclophilin-like"/>
    <property type="match status" value="1"/>
</dbReference>
<dbReference type="InterPro" id="IPR044666">
    <property type="entry name" value="Cyclophilin_A-like"/>
</dbReference>
<dbReference type="STRING" id="661478.OP10G_0924"/>
<protein>
    <recommendedName>
        <fullName evidence="5">Peptidyl-prolyl cis-trans isomerase</fullName>
        <shortName evidence="5">PPIase</shortName>
        <ecNumber evidence="5">5.2.1.8</ecNumber>
    </recommendedName>
</protein>
<evidence type="ECO:0000256" key="2">
    <source>
        <dbReference type="ARBA" id="ARBA00007365"/>
    </source>
</evidence>
<dbReference type="PROSITE" id="PS50072">
    <property type="entry name" value="CSA_PPIASE_2"/>
    <property type="match status" value="1"/>
</dbReference>
<dbReference type="CDD" id="cd00317">
    <property type="entry name" value="cyclophilin"/>
    <property type="match status" value="1"/>
</dbReference>
<evidence type="ECO:0000256" key="3">
    <source>
        <dbReference type="ARBA" id="ARBA00023110"/>
    </source>
</evidence>
<dbReference type="GO" id="GO:0006457">
    <property type="term" value="P:protein folding"/>
    <property type="evidence" value="ECO:0007669"/>
    <property type="project" value="InterPro"/>
</dbReference>
<dbReference type="InterPro" id="IPR024936">
    <property type="entry name" value="Cyclophilin-type_PPIase"/>
</dbReference>
<evidence type="ECO:0000259" key="7">
    <source>
        <dbReference type="PROSITE" id="PS50072"/>
    </source>
</evidence>
<dbReference type="PRINTS" id="PR00153">
    <property type="entry name" value="CSAPPISMRASE"/>
</dbReference>
<feature type="region of interest" description="Disordered" evidence="6">
    <location>
        <begin position="47"/>
        <end position="70"/>
    </location>
</feature>